<accession>A0A8C6MWX0</accession>
<name>A0A8C6MWX0_MUSSI</name>
<reference evidence="1" key="1">
    <citation type="submission" date="2025-08" db="UniProtKB">
        <authorList>
            <consortium name="Ensembl"/>
        </authorList>
    </citation>
    <scope>IDENTIFICATION</scope>
</reference>
<keyword evidence="2" id="KW-1185">Reference proteome</keyword>
<sequence length="87" mass="10156">MRPKPQLLHKNGCIFSQRKMIQKQCLERRRRSGNDRKEAKGRNNNFEIIIGSSCPHSALFLASSRGFGDIWCVLFQLLYQLKNMCEL</sequence>
<dbReference type="AlphaFoldDB" id="A0A8C6MWX0"/>
<evidence type="ECO:0000313" key="1">
    <source>
        <dbReference type="Ensembl" id="ENSMSIP00000018410.1"/>
    </source>
</evidence>
<evidence type="ECO:0000313" key="2">
    <source>
        <dbReference type="Proteomes" id="UP000694415"/>
    </source>
</evidence>
<proteinExistence type="predicted"/>
<reference evidence="1" key="2">
    <citation type="submission" date="2025-09" db="UniProtKB">
        <authorList>
            <consortium name="Ensembl"/>
        </authorList>
    </citation>
    <scope>IDENTIFICATION</scope>
</reference>
<dbReference type="Proteomes" id="UP000694415">
    <property type="component" value="Unplaced"/>
</dbReference>
<protein>
    <submittedName>
        <fullName evidence="1">Uncharacterized protein</fullName>
    </submittedName>
</protein>
<dbReference type="Ensembl" id="ENSMSIT00000023264.1">
    <property type="protein sequence ID" value="ENSMSIP00000018410.1"/>
    <property type="gene ID" value="ENSMSIG00000015702.1"/>
</dbReference>
<organism evidence="1 2">
    <name type="scientific">Mus spicilegus</name>
    <name type="common">Mound-building mouse</name>
    <dbReference type="NCBI Taxonomy" id="10103"/>
    <lineage>
        <taxon>Eukaryota</taxon>
        <taxon>Metazoa</taxon>
        <taxon>Chordata</taxon>
        <taxon>Craniata</taxon>
        <taxon>Vertebrata</taxon>
        <taxon>Euteleostomi</taxon>
        <taxon>Mammalia</taxon>
        <taxon>Eutheria</taxon>
        <taxon>Euarchontoglires</taxon>
        <taxon>Glires</taxon>
        <taxon>Rodentia</taxon>
        <taxon>Myomorpha</taxon>
        <taxon>Muroidea</taxon>
        <taxon>Muridae</taxon>
        <taxon>Murinae</taxon>
        <taxon>Mus</taxon>
        <taxon>Mus</taxon>
    </lineage>
</organism>